<dbReference type="GO" id="GO:0003677">
    <property type="term" value="F:DNA binding"/>
    <property type="evidence" value="ECO:0007669"/>
    <property type="project" value="UniProtKB-UniRule"/>
</dbReference>
<dbReference type="PANTHER" id="PTHR45851">
    <property type="entry name" value="MYC PROTO-ONCOGENE"/>
    <property type="match status" value="1"/>
</dbReference>
<keyword evidence="3" id="KW-0175">Coiled coil</keyword>
<organism evidence="6 7">
    <name type="scientific">Petromyzon marinus</name>
    <name type="common">Sea lamprey</name>
    <dbReference type="NCBI Taxonomy" id="7757"/>
    <lineage>
        <taxon>Eukaryota</taxon>
        <taxon>Metazoa</taxon>
        <taxon>Chordata</taxon>
        <taxon>Craniata</taxon>
        <taxon>Vertebrata</taxon>
        <taxon>Cyclostomata</taxon>
        <taxon>Hyperoartia</taxon>
        <taxon>Petromyzontiformes</taxon>
        <taxon>Petromyzontidae</taxon>
        <taxon>Petromyzon</taxon>
    </lineage>
</organism>
<name>A0AAJ7SKK2_PETMA</name>
<dbReference type="GeneID" id="116937279"/>
<evidence type="ECO:0000256" key="3">
    <source>
        <dbReference type="SAM" id="Coils"/>
    </source>
</evidence>
<comment type="subcellular location">
    <subcellularLocation>
        <location evidence="2">Nucleus</location>
    </subcellularLocation>
</comment>
<dbReference type="RefSeq" id="XP_032800238.1">
    <property type="nucleotide sequence ID" value="XM_032944347.1"/>
</dbReference>
<gene>
    <name evidence="7" type="primary">LOC116937279</name>
</gene>
<evidence type="ECO:0000256" key="1">
    <source>
        <dbReference type="ARBA" id="ARBA00023125"/>
    </source>
</evidence>
<feature type="region of interest" description="Disordered" evidence="4">
    <location>
        <begin position="48"/>
        <end position="95"/>
    </location>
</feature>
<reference evidence="7" key="1">
    <citation type="submission" date="2025-08" db="UniProtKB">
        <authorList>
            <consortium name="RefSeq"/>
        </authorList>
    </citation>
    <scope>IDENTIFICATION</scope>
    <source>
        <tissue evidence="7">Sperm</tissue>
    </source>
</reference>
<evidence type="ECO:0000313" key="7">
    <source>
        <dbReference type="RefSeq" id="XP_032800238.1"/>
    </source>
</evidence>
<dbReference type="FunFam" id="4.10.280.10:FF:000019">
    <property type="entry name" value="Myc proto-oncogene protein"/>
    <property type="match status" value="1"/>
</dbReference>
<dbReference type="AlphaFoldDB" id="A0AAJ7SKK2"/>
<dbReference type="InterPro" id="IPR011598">
    <property type="entry name" value="bHLH_dom"/>
</dbReference>
<dbReference type="PRINTS" id="PR00044">
    <property type="entry name" value="LEUZIPPRMYC"/>
</dbReference>
<dbReference type="Pfam" id="PF01056">
    <property type="entry name" value="Myc_N"/>
    <property type="match status" value="2"/>
</dbReference>
<dbReference type="Proteomes" id="UP001318040">
    <property type="component" value="Unplaced"/>
</dbReference>
<evidence type="ECO:0000256" key="4">
    <source>
        <dbReference type="SAM" id="MobiDB-lite"/>
    </source>
</evidence>
<evidence type="ECO:0000313" key="6">
    <source>
        <dbReference type="Proteomes" id="UP001318040"/>
    </source>
</evidence>
<dbReference type="InterPro" id="IPR050433">
    <property type="entry name" value="Myc_transcription_factors"/>
</dbReference>
<dbReference type="GO" id="GO:0005634">
    <property type="term" value="C:nucleus"/>
    <property type="evidence" value="ECO:0007669"/>
    <property type="project" value="UniProtKB-SubCell"/>
</dbReference>
<dbReference type="SUPFAM" id="SSF47459">
    <property type="entry name" value="HLH, helix-loop-helix DNA-binding domain"/>
    <property type="match status" value="1"/>
</dbReference>
<protein>
    <submittedName>
        <fullName evidence="7">N-myc proto-oncogene protein-like</fullName>
    </submittedName>
</protein>
<dbReference type="InterPro" id="IPR036638">
    <property type="entry name" value="HLH_DNA-bd_sf"/>
</dbReference>
<dbReference type="SMART" id="SM00353">
    <property type="entry name" value="HLH"/>
    <property type="match status" value="1"/>
</dbReference>
<sequence length="375" mass="40693">MAAGGDRDFDRCQPFFYFFFYDDDDDDRAWDFNQSTAPGEDIWKKFELLPTPPLPPNWARPTPLLPSGGPCHGGTAGSPDDDDAEGPGALSDPIHGAEAVVLRDCMWSGLDSAGATPDKSATEKPAAEKLGGLAGGASLPSARLPAASRAVPPEPGPGGGSPGEGGRAGVGGAGPCSVPLVATSAVVDPADLHDDDDDDEEDGEIDVVTVESVAVRAVYNTNTVRQYNQQQQQQRSAPAYASRGHIPLVHQHHNHAAPPPENPPAAKRFGPDPRPAGAAVPPLSYRAWWRTHNHLERQRRRDIRNGFLRLRDHVPELAHNGKAGTLQILQKATEYSRTLRRQEEQLEETKRQLKIRQRELLKRLESARNSQAKRS</sequence>
<keyword evidence="6" id="KW-1185">Reference proteome</keyword>
<proteinExistence type="predicted"/>
<dbReference type="CDD" id="cd11400">
    <property type="entry name" value="bHLHzip_Myc"/>
    <property type="match status" value="1"/>
</dbReference>
<accession>A0AAJ7SKK2</accession>
<dbReference type="GO" id="GO:0003700">
    <property type="term" value="F:DNA-binding transcription factor activity"/>
    <property type="evidence" value="ECO:0007669"/>
    <property type="project" value="InterPro"/>
</dbReference>
<dbReference type="Pfam" id="PF00010">
    <property type="entry name" value="HLH"/>
    <property type="match status" value="1"/>
</dbReference>
<keyword evidence="1 2" id="KW-0238">DNA-binding</keyword>
<feature type="coiled-coil region" evidence="3">
    <location>
        <begin position="329"/>
        <end position="370"/>
    </location>
</feature>
<evidence type="ECO:0000259" key="5">
    <source>
        <dbReference type="PROSITE" id="PS50888"/>
    </source>
</evidence>
<feature type="region of interest" description="Disordered" evidence="4">
    <location>
        <begin position="131"/>
        <end position="176"/>
    </location>
</feature>
<evidence type="ECO:0000256" key="2">
    <source>
        <dbReference type="PIRNR" id="PIRNR001705"/>
    </source>
</evidence>
<dbReference type="InterPro" id="IPR002418">
    <property type="entry name" value="Tscrpt_reg_Myc"/>
</dbReference>
<feature type="region of interest" description="Disordered" evidence="4">
    <location>
        <begin position="251"/>
        <end position="277"/>
    </location>
</feature>
<dbReference type="PIRSF" id="PIRSF001705">
    <property type="entry name" value="Myc_protein"/>
    <property type="match status" value="1"/>
</dbReference>
<dbReference type="GO" id="GO:0046983">
    <property type="term" value="F:protein dimerization activity"/>
    <property type="evidence" value="ECO:0007669"/>
    <property type="project" value="InterPro"/>
</dbReference>
<keyword evidence="2" id="KW-0539">Nucleus</keyword>
<dbReference type="PROSITE" id="PS50888">
    <property type="entry name" value="BHLH"/>
    <property type="match status" value="1"/>
</dbReference>
<feature type="domain" description="BHLH" evidence="5">
    <location>
        <begin position="287"/>
        <end position="339"/>
    </location>
</feature>
<dbReference type="KEGG" id="pmrn:116937279"/>
<dbReference type="InterPro" id="IPR012682">
    <property type="entry name" value="Tscrpt_reg_Myc_N"/>
</dbReference>
<comment type="subunit">
    <text evidence="2">Efficient DNA binding requires dimerization with another bHLH protein.</text>
</comment>
<feature type="compositionally biased region" description="Gly residues" evidence="4">
    <location>
        <begin position="157"/>
        <end position="174"/>
    </location>
</feature>
<feature type="compositionally biased region" description="Low complexity" evidence="4">
    <location>
        <begin position="131"/>
        <end position="151"/>
    </location>
</feature>
<dbReference type="Gene3D" id="4.10.280.10">
    <property type="entry name" value="Helix-loop-helix DNA-binding domain"/>
    <property type="match status" value="1"/>
</dbReference>